<dbReference type="PROSITE" id="PS50090">
    <property type="entry name" value="MYB_LIKE"/>
    <property type="match status" value="2"/>
</dbReference>
<dbReference type="PANTHER" id="PTHR45614:SF264">
    <property type="entry name" value="HOMEODOMAIN-RELATED"/>
    <property type="match status" value="1"/>
</dbReference>
<feature type="region of interest" description="Disordered" evidence="7">
    <location>
        <begin position="304"/>
        <end position="340"/>
    </location>
</feature>
<dbReference type="Proteomes" id="UP001634007">
    <property type="component" value="Unassembled WGS sequence"/>
</dbReference>
<feature type="domain" description="HTH myb-type" evidence="9">
    <location>
        <begin position="156"/>
        <end position="210"/>
    </location>
</feature>
<comment type="subcellular location">
    <subcellularLocation>
        <location evidence="1">Nucleus</location>
    </subcellularLocation>
</comment>
<keyword evidence="4" id="KW-0238">DNA-binding</keyword>
<feature type="compositionally biased region" description="Polar residues" evidence="7">
    <location>
        <begin position="354"/>
        <end position="365"/>
    </location>
</feature>
<evidence type="ECO:0000259" key="9">
    <source>
        <dbReference type="PROSITE" id="PS51294"/>
    </source>
</evidence>
<dbReference type="CDD" id="cd00167">
    <property type="entry name" value="SANT"/>
    <property type="match status" value="2"/>
</dbReference>
<dbReference type="GO" id="GO:0003677">
    <property type="term" value="F:DNA binding"/>
    <property type="evidence" value="ECO:0007669"/>
    <property type="project" value="UniProtKB-KW"/>
</dbReference>
<dbReference type="AlphaFoldDB" id="A0ABD3LWP7"/>
<evidence type="ECO:0000256" key="1">
    <source>
        <dbReference type="ARBA" id="ARBA00004123"/>
    </source>
</evidence>
<evidence type="ECO:0000256" key="5">
    <source>
        <dbReference type="ARBA" id="ARBA00023163"/>
    </source>
</evidence>
<feature type="domain" description="Myb-like" evidence="8">
    <location>
        <begin position="109"/>
        <end position="155"/>
    </location>
</feature>
<organism evidence="10 11">
    <name type="scientific">Eucalyptus globulus</name>
    <name type="common">Tasmanian blue gum</name>
    <dbReference type="NCBI Taxonomy" id="34317"/>
    <lineage>
        <taxon>Eukaryota</taxon>
        <taxon>Viridiplantae</taxon>
        <taxon>Streptophyta</taxon>
        <taxon>Embryophyta</taxon>
        <taxon>Tracheophyta</taxon>
        <taxon>Spermatophyta</taxon>
        <taxon>Magnoliopsida</taxon>
        <taxon>eudicotyledons</taxon>
        <taxon>Gunneridae</taxon>
        <taxon>Pentapetalae</taxon>
        <taxon>rosids</taxon>
        <taxon>malvids</taxon>
        <taxon>Myrtales</taxon>
        <taxon>Myrtaceae</taxon>
        <taxon>Myrtoideae</taxon>
        <taxon>Eucalypteae</taxon>
        <taxon>Eucalyptus</taxon>
    </lineage>
</organism>
<keyword evidence="6" id="KW-0539">Nucleus</keyword>
<protein>
    <submittedName>
        <fullName evidence="10">Uncharacterized protein</fullName>
    </submittedName>
</protein>
<evidence type="ECO:0000256" key="3">
    <source>
        <dbReference type="ARBA" id="ARBA00023015"/>
    </source>
</evidence>
<dbReference type="EMBL" id="JBJKBG010000001">
    <property type="protein sequence ID" value="KAL3755033.1"/>
    <property type="molecule type" value="Genomic_DNA"/>
</dbReference>
<proteinExistence type="predicted"/>
<dbReference type="SUPFAM" id="SSF46689">
    <property type="entry name" value="Homeodomain-like"/>
    <property type="match status" value="1"/>
</dbReference>
<keyword evidence="2" id="KW-0677">Repeat</keyword>
<name>A0ABD3LWP7_EUCGL</name>
<feature type="compositionally biased region" description="Acidic residues" evidence="7">
    <location>
        <begin position="69"/>
        <end position="88"/>
    </location>
</feature>
<dbReference type="PANTHER" id="PTHR45614">
    <property type="entry name" value="MYB PROTEIN-RELATED"/>
    <property type="match status" value="1"/>
</dbReference>
<comment type="caution">
    <text evidence="10">The sequence shown here is derived from an EMBL/GenBank/DDBJ whole genome shotgun (WGS) entry which is preliminary data.</text>
</comment>
<dbReference type="GO" id="GO:0005634">
    <property type="term" value="C:nucleus"/>
    <property type="evidence" value="ECO:0007669"/>
    <property type="project" value="UniProtKB-SubCell"/>
</dbReference>
<evidence type="ECO:0000256" key="6">
    <source>
        <dbReference type="ARBA" id="ARBA00023242"/>
    </source>
</evidence>
<gene>
    <name evidence="10" type="ORF">ACJRO7_002157</name>
</gene>
<feature type="region of interest" description="Disordered" evidence="7">
    <location>
        <begin position="69"/>
        <end position="111"/>
    </location>
</feature>
<evidence type="ECO:0000256" key="4">
    <source>
        <dbReference type="ARBA" id="ARBA00023125"/>
    </source>
</evidence>
<feature type="domain" description="HTH myb-type" evidence="9">
    <location>
        <begin position="104"/>
        <end position="155"/>
    </location>
</feature>
<dbReference type="InterPro" id="IPR050560">
    <property type="entry name" value="MYB_TF"/>
</dbReference>
<dbReference type="PROSITE" id="PS51294">
    <property type="entry name" value="HTH_MYB"/>
    <property type="match status" value="2"/>
</dbReference>
<dbReference type="Gene3D" id="1.10.10.60">
    <property type="entry name" value="Homeodomain-like"/>
    <property type="match status" value="2"/>
</dbReference>
<keyword evidence="3" id="KW-0805">Transcription regulation</keyword>
<dbReference type="InterPro" id="IPR001005">
    <property type="entry name" value="SANT/Myb"/>
</dbReference>
<evidence type="ECO:0000256" key="2">
    <source>
        <dbReference type="ARBA" id="ARBA00022737"/>
    </source>
</evidence>
<sequence>MSLQHVKTAFNHFTASQGIEFLLPPPQMVSLAVELESLRSRAAKRACGDGREGLVLKKGLDLNVCEEEAEAEAEEETETEEQEQEEEGGAATKGSGPGRNSGRSKVCARGHWRPSEDAKLKELVAKYGPQNWNLIAENFQGRSGKSCRLRWFNQLDPRINRKPFSEEEEERLLTAHKLCGNKWAMIARLFPGRTDNAVKNHWHVIVARKQREQSNNARGRRRNHKLLPRLQTRGLNNIASAAKINRACSDSTTVSSNLNESAVSTCTDLSLTPSSARAPPLIFARPSESRMGLSAIRPARFCNNTGAGADSDDHNNNSPRTQGTVTVGQEADHCGASDTNSDASAAEFMCTGNRGNNHMSLSPVSVETEESGTEDDKIDLPFIDFLGVNAA</sequence>
<dbReference type="SMART" id="SM00717">
    <property type="entry name" value="SANT"/>
    <property type="match status" value="2"/>
</dbReference>
<evidence type="ECO:0000256" key="7">
    <source>
        <dbReference type="SAM" id="MobiDB-lite"/>
    </source>
</evidence>
<evidence type="ECO:0000313" key="10">
    <source>
        <dbReference type="EMBL" id="KAL3755033.1"/>
    </source>
</evidence>
<feature type="domain" description="Myb-like" evidence="8">
    <location>
        <begin position="156"/>
        <end position="206"/>
    </location>
</feature>
<evidence type="ECO:0000313" key="11">
    <source>
        <dbReference type="Proteomes" id="UP001634007"/>
    </source>
</evidence>
<reference evidence="10 11" key="1">
    <citation type="submission" date="2024-11" db="EMBL/GenBank/DDBJ databases">
        <title>Chromosome-level genome assembly of Eucalyptus globulus Labill. provides insights into its genome evolution.</title>
        <authorList>
            <person name="Li X."/>
        </authorList>
    </citation>
    <scope>NUCLEOTIDE SEQUENCE [LARGE SCALE GENOMIC DNA]</scope>
    <source>
        <strain evidence="10">CL2024</strain>
        <tissue evidence="10">Fresh tender leaves</tissue>
    </source>
</reference>
<keyword evidence="11" id="KW-1185">Reference proteome</keyword>
<keyword evidence="5" id="KW-0804">Transcription</keyword>
<dbReference type="InterPro" id="IPR009057">
    <property type="entry name" value="Homeodomain-like_sf"/>
</dbReference>
<accession>A0ABD3LWP7</accession>
<feature type="compositionally biased region" description="Polar residues" evidence="7">
    <location>
        <begin position="316"/>
        <end position="327"/>
    </location>
</feature>
<dbReference type="FunFam" id="1.10.10.60:FF:000060">
    <property type="entry name" value="MYB transcription factor"/>
    <property type="match status" value="1"/>
</dbReference>
<dbReference type="Pfam" id="PF13921">
    <property type="entry name" value="Myb_DNA-bind_6"/>
    <property type="match status" value="1"/>
</dbReference>
<evidence type="ECO:0000259" key="8">
    <source>
        <dbReference type="PROSITE" id="PS50090"/>
    </source>
</evidence>
<feature type="region of interest" description="Disordered" evidence="7">
    <location>
        <begin position="354"/>
        <end position="374"/>
    </location>
</feature>
<dbReference type="InterPro" id="IPR017930">
    <property type="entry name" value="Myb_dom"/>
</dbReference>